<name>A0A939KF54_9CLOT</name>
<feature type="domain" description="ATP-cone" evidence="4">
    <location>
        <begin position="6"/>
        <end position="95"/>
    </location>
</feature>
<proteinExistence type="predicted"/>
<evidence type="ECO:0000313" key="6">
    <source>
        <dbReference type="Proteomes" id="UP000664218"/>
    </source>
</evidence>
<organism evidence="5 6">
    <name type="scientific">Proteiniclasticum aestuarii</name>
    <dbReference type="NCBI Taxonomy" id="2817862"/>
    <lineage>
        <taxon>Bacteria</taxon>
        <taxon>Bacillati</taxon>
        <taxon>Bacillota</taxon>
        <taxon>Clostridia</taxon>
        <taxon>Eubacteriales</taxon>
        <taxon>Clostridiaceae</taxon>
        <taxon>Proteiniclasticum</taxon>
    </lineage>
</organism>
<accession>A0A939KF54</accession>
<gene>
    <name evidence="5" type="ORF">J3A84_03460</name>
</gene>
<dbReference type="EMBL" id="JAFNJU010000002">
    <property type="protein sequence ID" value="MBO1264102.1"/>
    <property type="molecule type" value="Genomic_DNA"/>
</dbReference>
<dbReference type="PROSITE" id="PS51161">
    <property type="entry name" value="ATP_CONE"/>
    <property type="match status" value="1"/>
</dbReference>
<dbReference type="InterPro" id="IPR005144">
    <property type="entry name" value="ATP-cone_dom"/>
</dbReference>
<evidence type="ECO:0000256" key="1">
    <source>
        <dbReference type="ARBA" id="ARBA00022741"/>
    </source>
</evidence>
<keyword evidence="1 3" id="KW-0547">Nucleotide-binding</keyword>
<keyword evidence="6" id="KW-1185">Reference proteome</keyword>
<reference evidence="5" key="1">
    <citation type="submission" date="2021-03" db="EMBL/GenBank/DDBJ databases">
        <title>Proteiniclasticum marinus sp. nov., isolated from tidal flat sediment.</title>
        <authorList>
            <person name="Namirimu T."/>
            <person name="Yang J.-A."/>
            <person name="Yang S.-H."/>
            <person name="Kim Y.-J."/>
            <person name="Kwon K.K."/>
        </authorList>
    </citation>
    <scope>NUCLEOTIDE SEQUENCE</scope>
    <source>
        <strain evidence="5">SCR006</strain>
    </source>
</reference>
<protein>
    <recommendedName>
        <fullName evidence="4">ATP-cone domain-containing protein</fullName>
    </recommendedName>
</protein>
<dbReference type="GO" id="GO:0005524">
    <property type="term" value="F:ATP binding"/>
    <property type="evidence" value="ECO:0007669"/>
    <property type="project" value="UniProtKB-UniRule"/>
</dbReference>
<keyword evidence="2 3" id="KW-0067">ATP-binding</keyword>
<evidence type="ECO:0000256" key="2">
    <source>
        <dbReference type="ARBA" id="ARBA00022840"/>
    </source>
</evidence>
<dbReference type="RefSeq" id="WP_207598621.1">
    <property type="nucleotide sequence ID" value="NZ_JAFNJU010000002.1"/>
</dbReference>
<dbReference type="Proteomes" id="UP000664218">
    <property type="component" value="Unassembled WGS sequence"/>
</dbReference>
<dbReference type="AlphaFoldDB" id="A0A939KF54"/>
<comment type="caution">
    <text evidence="5">The sequence shown here is derived from an EMBL/GenBank/DDBJ whole genome shotgun (WGS) entry which is preliminary data.</text>
</comment>
<evidence type="ECO:0000256" key="3">
    <source>
        <dbReference type="PROSITE-ProRule" id="PRU00492"/>
    </source>
</evidence>
<evidence type="ECO:0000313" key="5">
    <source>
        <dbReference type="EMBL" id="MBO1264102.1"/>
    </source>
</evidence>
<evidence type="ECO:0000259" key="4">
    <source>
        <dbReference type="PROSITE" id="PS51161"/>
    </source>
</evidence>
<sequence length="95" mass="10952">MGMEQVIVMKKDKSVEAFNQNILEESVREAFSLSGKERTHEEIAMLTEEVVRKLQTIGNELYGEDIHYAVIDILEENGHEEAALLYKQRKKDASR</sequence>
<dbReference type="Pfam" id="PF03477">
    <property type="entry name" value="ATP-cone"/>
    <property type="match status" value="1"/>
</dbReference>